<dbReference type="Gene3D" id="1.10.620.20">
    <property type="entry name" value="Ribonucleotide Reductase, subunit A"/>
    <property type="match status" value="1"/>
</dbReference>
<dbReference type="InterPro" id="IPR007029">
    <property type="entry name" value="YHS_dom"/>
</dbReference>
<dbReference type="InterPro" id="IPR011017">
    <property type="entry name" value="TRASH_dom"/>
</dbReference>
<proteinExistence type="predicted"/>
<evidence type="ECO:0000313" key="3">
    <source>
        <dbReference type="EMBL" id="RKH38483.1"/>
    </source>
</evidence>
<evidence type="ECO:0000256" key="1">
    <source>
        <dbReference type="SAM" id="MobiDB-lite"/>
    </source>
</evidence>
<comment type="caution">
    <text evidence="3">The sequence shown here is derived from an EMBL/GenBank/DDBJ whole genome shotgun (WGS) entry which is preliminary data.</text>
</comment>
<dbReference type="InterPro" id="IPR012348">
    <property type="entry name" value="RNR-like"/>
</dbReference>
<dbReference type="Proteomes" id="UP000273405">
    <property type="component" value="Unassembled WGS sequence"/>
</dbReference>
<organism evidence="3 4">
    <name type="scientific">Corallococcus sicarius</name>
    <dbReference type="NCBI Taxonomy" id="2316726"/>
    <lineage>
        <taxon>Bacteria</taxon>
        <taxon>Pseudomonadati</taxon>
        <taxon>Myxococcota</taxon>
        <taxon>Myxococcia</taxon>
        <taxon>Myxococcales</taxon>
        <taxon>Cystobacterineae</taxon>
        <taxon>Myxococcaceae</taxon>
        <taxon>Corallococcus</taxon>
    </lineage>
</organism>
<name>A0A3A8N380_9BACT</name>
<accession>A0A3A8N380</accession>
<gene>
    <name evidence="3" type="ORF">D7X12_26300</name>
</gene>
<feature type="region of interest" description="Disordered" evidence="1">
    <location>
        <begin position="1"/>
        <end position="22"/>
    </location>
</feature>
<reference evidence="4" key="1">
    <citation type="submission" date="2018-09" db="EMBL/GenBank/DDBJ databases">
        <authorList>
            <person name="Livingstone P.G."/>
            <person name="Whitworth D.E."/>
        </authorList>
    </citation>
    <scope>NUCLEOTIDE SEQUENCE [LARGE SCALE GENOMIC DNA]</scope>
    <source>
        <strain evidence="4">CA040B</strain>
    </source>
</reference>
<dbReference type="AlphaFoldDB" id="A0A3A8N380"/>
<evidence type="ECO:0000259" key="2">
    <source>
        <dbReference type="SMART" id="SM00746"/>
    </source>
</evidence>
<feature type="domain" description="TRASH" evidence="2">
    <location>
        <begin position="18"/>
        <end position="56"/>
    </location>
</feature>
<keyword evidence="4" id="KW-1185">Reference proteome</keyword>
<dbReference type="SMART" id="SM00746">
    <property type="entry name" value="TRASH"/>
    <property type="match status" value="1"/>
</dbReference>
<dbReference type="EMBL" id="RAWG01000194">
    <property type="protein sequence ID" value="RKH38483.1"/>
    <property type="molecule type" value="Genomic_DNA"/>
</dbReference>
<dbReference type="GO" id="GO:0016491">
    <property type="term" value="F:oxidoreductase activity"/>
    <property type="evidence" value="ECO:0007669"/>
    <property type="project" value="InterPro"/>
</dbReference>
<dbReference type="RefSeq" id="WP_120628026.1">
    <property type="nucleotide sequence ID" value="NZ_RAWG01000194.1"/>
</dbReference>
<dbReference type="OrthoDB" id="5242066at2"/>
<protein>
    <submittedName>
        <fullName evidence="3">YHS domain-containing protein</fullName>
    </submittedName>
</protein>
<dbReference type="SUPFAM" id="SSF47240">
    <property type="entry name" value="Ferritin-like"/>
    <property type="match status" value="1"/>
</dbReference>
<dbReference type="Pfam" id="PF04945">
    <property type="entry name" value="YHS"/>
    <property type="match status" value="1"/>
</dbReference>
<dbReference type="InterPro" id="IPR009078">
    <property type="entry name" value="Ferritin-like_SF"/>
</dbReference>
<sequence>MKGVQEQGYAQAPGKHWDPVCGRHLEAPAEHPSSEYKQRRYFFCSEGCRTAFERQAERFRFNELARAGALMSPGRVRWGLA</sequence>
<evidence type="ECO:0000313" key="4">
    <source>
        <dbReference type="Proteomes" id="UP000273405"/>
    </source>
</evidence>